<proteinExistence type="predicted"/>
<protein>
    <submittedName>
        <fullName evidence="3">Ankryin</fullName>
    </submittedName>
</protein>
<feature type="repeat" description="ANK" evidence="1">
    <location>
        <begin position="87"/>
        <end position="119"/>
    </location>
</feature>
<sequence length="141" mass="16075">MKKILLIVTIIFCSLLSAQELTNEMKHMLKFDNIGNFSQIVNKENINKCYSIKESSYSLLSLAIKTQSKELFNKLIKENADLNLVCDDKSPLMFAAKYGATDFTKKLLEKGADKNLANKKGYKAYDYAVNYKFPEIAELLK</sequence>
<dbReference type="Gene3D" id="1.25.40.20">
    <property type="entry name" value="Ankyrin repeat-containing domain"/>
    <property type="match status" value="1"/>
</dbReference>
<organism evidence="3 4">
    <name type="scientific">Elizabethkingia anophelis</name>
    <dbReference type="NCBI Taxonomy" id="1117645"/>
    <lineage>
        <taxon>Bacteria</taxon>
        <taxon>Pseudomonadati</taxon>
        <taxon>Bacteroidota</taxon>
        <taxon>Flavobacteriia</taxon>
        <taxon>Flavobacteriales</taxon>
        <taxon>Weeksellaceae</taxon>
        <taxon>Elizabethkingia</taxon>
    </lineage>
</organism>
<dbReference type="PROSITE" id="PS50297">
    <property type="entry name" value="ANK_REP_REGION"/>
    <property type="match status" value="1"/>
</dbReference>
<dbReference type="KEGG" id="een:BBD30_05125"/>
<evidence type="ECO:0000313" key="4">
    <source>
        <dbReference type="Proteomes" id="UP000190848"/>
    </source>
</evidence>
<dbReference type="InterPro" id="IPR002110">
    <property type="entry name" value="Ankyrin_rpt"/>
</dbReference>
<accession>A0AAU8UU80</accession>
<dbReference type="PANTHER" id="PTHR46224:SF6">
    <property type="entry name" value="ANKYRIN REPEAT FAMILY PROTEIN"/>
    <property type="match status" value="1"/>
</dbReference>
<dbReference type="AlphaFoldDB" id="A0AAU8UU80"/>
<name>A0AAU8UU80_9FLAO</name>
<dbReference type="Proteomes" id="UP000190848">
    <property type="component" value="Chromosome"/>
</dbReference>
<gene>
    <name evidence="3" type="ORF">BBD32_09300</name>
</gene>
<dbReference type="PROSITE" id="PS50088">
    <property type="entry name" value="ANK_REPEAT"/>
    <property type="match status" value="1"/>
</dbReference>
<feature type="chain" id="PRO_5043795826" evidence="2">
    <location>
        <begin position="19"/>
        <end position="141"/>
    </location>
</feature>
<dbReference type="EMBL" id="CP016374">
    <property type="protein sequence ID" value="AQX01643.1"/>
    <property type="molecule type" value="Genomic_DNA"/>
</dbReference>
<dbReference type="InterPro" id="IPR051616">
    <property type="entry name" value="Cul2-RING_E3_ligase_SR"/>
</dbReference>
<dbReference type="InterPro" id="IPR036770">
    <property type="entry name" value="Ankyrin_rpt-contain_sf"/>
</dbReference>
<dbReference type="SUPFAM" id="SSF48403">
    <property type="entry name" value="Ankyrin repeat"/>
    <property type="match status" value="1"/>
</dbReference>
<evidence type="ECO:0000256" key="1">
    <source>
        <dbReference type="PROSITE-ProRule" id="PRU00023"/>
    </source>
</evidence>
<dbReference type="Pfam" id="PF12796">
    <property type="entry name" value="Ank_2"/>
    <property type="match status" value="1"/>
</dbReference>
<dbReference type="RefSeq" id="WP_047033179.1">
    <property type="nucleotide sequence ID" value="NZ_CP016372.1"/>
</dbReference>
<evidence type="ECO:0000256" key="2">
    <source>
        <dbReference type="SAM" id="SignalP"/>
    </source>
</evidence>
<feature type="signal peptide" evidence="2">
    <location>
        <begin position="1"/>
        <end position="18"/>
    </location>
</feature>
<reference evidence="3 4" key="1">
    <citation type="submission" date="2016-07" db="EMBL/GenBank/DDBJ databases">
        <title>Revisiting the taxonomy of the Elizabethkingia Genus using Whole-Genome Sequencing, Optical Mapping, and MALDI-TOF, along with proposal of three novel Elizabethkingia species: Elizabethkingia bruuniana sp. nov., Elizabethkingia ursingii sp. nov., and Elizabethkingia occulta sp. nov.</title>
        <authorList>
            <person name="Nicholson A.C."/>
        </authorList>
    </citation>
    <scope>NUCLEOTIDE SEQUENCE [LARGE SCALE GENOMIC DNA]</scope>
    <source>
        <strain evidence="3 4">F3201</strain>
    </source>
</reference>
<keyword evidence="2" id="KW-0732">Signal</keyword>
<dbReference type="SMART" id="SM00248">
    <property type="entry name" value="ANK"/>
    <property type="match status" value="2"/>
</dbReference>
<keyword evidence="1" id="KW-0040">ANK repeat</keyword>
<evidence type="ECO:0000313" key="3">
    <source>
        <dbReference type="EMBL" id="AQX01643.1"/>
    </source>
</evidence>
<dbReference type="PANTHER" id="PTHR46224">
    <property type="entry name" value="ANKYRIN REPEAT FAMILY PROTEIN"/>
    <property type="match status" value="1"/>
</dbReference>